<dbReference type="STRING" id="392421.SAMN04488694_106102"/>
<feature type="domain" description="Halobacterial output" evidence="1">
    <location>
        <begin position="10"/>
        <end position="78"/>
    </location>
</feature>
<protein>
    <recommendedName>
        <fullName evidence="1">Halobacterial output domain-containing protein</fullName>
    </recommendedName>
</protein>
<keyword evidence="4" id="KW-1185">Reference proteome</keyword>
<evidence type="ECO:0000313" key="4">
    <source>
        <dbReference type="Proteomes" id="UP000199320"/>
    </source>
</evidence>
<dbReference type="RefSeq" id="WP_092931935.1">
    <property type="nucleotide sequence ID" value="NZ_FMZP01000006.1"/>
</dbReference>
<dbReference type="OrthoDB" id="221929at2157"/>
<dbReference type="InterPro" id="IPR040624">
    <property type="entry name" value="HalOD1"/>
</dbReference>
<evidence type="ECO:0000313" key="2">
    <source>
        <dbReference type="EMBL" id="SDC68859.1"/>
    </source>
</evidence>
<reference evidence="3" key="2">
    <citation type="submission" date="2016-10" db="EMBL/GenBank/DDBJ databases">
        <authorList>
            <person name="de Groot N.N."/>
        </authorList>
    </citation>
    <scope>NUCLEOTIDE SEQUENCE [LARGE SCALE GENOMIC DNA]</scope>
    <source>
        <strain evidence="3">CDM_6</strain>
    </source>
</reference>
<name>A0A1I0E6U0_9EURY</name>
<reference evidence="4 5" key="1">
    <citation type="submission" date="2016-10" db="EMBL/GenBank/DDBJ databases">
        <authorList>
            <person name="Varghese N."/>
            <person name="Submissions S."/>
        </authorList>
    </citation>
    <scope>NUCLEOTIDE SEQUENCE [LARGE SCALE GENOMIC DNA]</scope>
    <source>
        <strain evidence="2 5">CDM_1</strain>
        <strain evidence="4">CDM_6</strain>
    </source>
</reference>
<dbReference type="Proteomes" id="UP000324021">
    <property type="component" value="Unassembled WGS sequence"/>
</dbReference>
<evidence type="ECO:0000313" key="3">
    <source>
        <dbReference type="EMBL" id="SET40132.1"/>
    </source>
</evidence>
<organism evidence="3 4">
    <name type="scientific">Natrinema hispanicum</name>
    <dbReference type="NCBI Taxonomy" id="392421"/>
    <lineage>
        <taxon>Archaea</taxon>
        <taxon>Methanobacteriati</taxon>
        <taxon>Methanobacteriota</taxon>
        <taxon>Stenosarchaea group</taxon>
        <taxon>Halobacteria</taxon>
        <taxon>Halobacteriales</taxon>
        <taxon>Natrialbaceae</taxon>
        <taxon>Natrinema</taxon>
    </lineage>
</organism>
<accession>A0A1I0E6U0</accession>
<evidence type="ECO:0000313" key="5">
    <source>
        <dbReference type="Proteomes" id="UP000324021"/>
    </source>
</evidence>
<proteinExistence type="predicted"/>
<dbReference type="AlphaFoldDB" id="A0A1I0E6U0"/>
<dbReference type="Proteomes" id="UP000199320">
    <property type="component" value="Unassembled WGS sequence"/>
</dbReference>
<evidence type="ECO:0000259" key="1">
    <source>
        <dbReference type="Pfam" id="PF18545"/>
    </source>
</evidence>
<dbReference type="EMBL" id="FMZP01000006">
    <property type="protein sequence ID" value="SDC68859.1"/>
    <property type="molecule type" value="Genomic_DNA"/>
</dbReference>
<dbReference type="EMBL" id="FOIC01000006">
    <property type="protein sequence ID" value="SET40132.1"/>
    <property type="molecule type" value="Genomic_DNA"/>
</dbReference>
<dbReference type="Pfam" id="PF18545">
    <property type="entry name" value="HalOD1"/>
    <property type="match status" value="1"/>
</dbReference>
<sequence length="85" mass="9256">MPGATLDYHNDSISLRVVEALADATDTAPSELDPLYNTVDPEALDRLFQPDSSDGIRVMFEYGDARVEVQGDGTIMVDGTVHDSR</sequence>
<gene>
    <name evidence="3" type="ORF">SAMN04488694_106102</name>
    <name evidence="2" type="ORF">SAMN05192552_100693</name>
</gene>